<proteinExistence type="predicted"/>
<dbReference type="RefSeq" id="WP_255189623.1">
    <property type="nucleotide sequence ID" value="NZ_CP113517.1"/>
</dbReference>
<reference evidence="1" key="1">
    <citation type="submission" date="2022-11" db="EMBL/GenBank/DDBJ databases">
        <title>Methylomonas rapida sp. nov., Carotenoid-Producing Obligate Methanotrophs with High Growth Characteristics and Biotechnological Potential.</title>
        <authorList>
            <person name="Tikhonova E.N."/>
            <person name="Suleimanov R.Z."/>
            <person name="Miroshnikov K."/>
            <person name="Oshkin I.Y."/>
            <person name="Belova S.E."/>
            <person name="Danilova O.V."/>
            <person name="Ashikhmin A."/>
            <person name="Konopkin A."/>
            <person name="But S.Y."/>
            <person name="Khmelenina V.N."/>
            <person name="Kuznetsov N."/>
            <person name="Pimenov N.V."/>
            <person name="Dedysh S.N."/>
        </authorList>
    </citation>
    <scope>NUCLEOTIDE SEQUENCE</scope>
    <source>
        <strain evidence="1">MP1</strain>
    </source>
</reference>
<accession>A0ABY7GHB9</accession>
<dbReference type="Proteomes" id="UP001162780">
    <property type="component" value="Chromosome"/>
</dbReference>
<evidence type="ECO:0000313" key="1">
    <source>
        <dbReference type="EMBL" id="WAR44652.1"/>
    </source>
</evidence>
<organism evidence="1 2">
    <name type="scientific">Methylomonas rapida</name>
    <dbReference type="NCBI Taxonomy" id="2963939"/>
    <lineage>
        <taxon>Bacteria</taxon>
        <taxon>Pseudomonadati</taxon>
        <taxon>Pseudomonadota</taxon>
        <taxon>Gammaproteobacteria</taxon>
        <taxon>Methylococcales</taxon>
        <taxon>Methylococcaceae</taxon>
        <taxon>Methylomonas</taxon>
    </lineage>
</organism>
<name>A0ABY7GHB9_9GAMM</name>
<keyword evidence="2" id="KW-1185">Reference proteome</keyword>
<evidence type="ECO:0000313" key="2">
    <source>
        <dbReference type="Proteomes" id="UP001162780"/>
    </source>
</evidence>
<dbReference type="EMBL" id="CP113517">
    <property type="protein sequence ID" value="WAR44652.1"/>
    <property type="molecule type" value="Genomic_DNA"/>
</dbReference>
<sequence length="42" mass="4442">MAAKVIRPGVLPETVKQEVLPGKDAPGENAINQAIDEGWVTV</sequence>
<gene>
    <name evidence="1" type="ORF">NM686_020250</name>
</gene>
<protein>
    <submittedName>
        <fullName evidence="1">Uncharacterized protein</fullName>
    </submittedName>
</protein>